<keyword evidence="3" id="KW-0808">Transferase</keyword>
<keyword evidence="7" id="KW-0411">Iron-sulfur</keyword>
<evidence type="ECO:0000256" key="1">
    <source>
        <dbReference type="ARBA" id="ARBA00001933"/>
    </source>
</evidence>
<dbReference type="AlphaFoldDB" id="A0A444PVP9"/>
<evidence type="ECO:0000256" key="6">
    <source>
        <dbReference type="ARBA" id="ARBA00023004"/>
    </source>
</evidence>
<keyword evidence="11" id="KW-1185">Reference proteome</keyword>
<dbReference type="InterPro" id="IPR015421">
    <property type="entry name" value="PyrdxlP-dep_Trfase_major"/>
</dbReference>
<dbReference type="GO" id="GO:0031071">
    <property type="term" value="F:cysteine desulfurase activity"/>
    <property type="evidence" value="ECO:0007669"/>
    <property type="project" value="UniProtKB-EC"/>
</dbReference>
<name>A0A444PVP9_9MICO</name>
<dbReference type="PIRSF" id="PIRSF005572">
    <property type="entry name" value="NifS"/>
    <property type="match status" value="1"/>
</dbReference>
<evidence type="ECO:0000313" key="11">
    <source>
        <dbReference type="Proteomes" id="UP000288547"/>
    </source>
</evidence>
<dbReference type="PANTHER" id="PTHR11601:SF34">
    <property type="entry name" value="CYSTEINE DESULFURASE"/>
    <property type="match status" value="1"/>
</dbReference>
<evidence type="ECO:0000256" key="8">
    <source>
        <dbReference type="ARBA" id="ARBA00050776"/>
    </source>
</evidence>
<dbReference type="EMBL" id="RZNB01000002">
    <property type="protein sequence ID" value="RWZ51939.1"/>
    <property type="molecule type" value="Genomic_DNA"/>
</dbReference>
<keyword evidence="4" id="KW-0479">Metal-binding</keyword>
<dbReference type="OrthoDB" id="9808002at2"/>
<evidence type="ECO:0000256" key="5">
    <source>
        <dbReference type="ARBA" id="ARBA00022898"/>
    </source>
</evidence>
<reference evidence="10 11" key="1">
    <citation type="submission" date="2018-12" db="EMBL/GenBank/DDBJ databases">
        <authorList>
            <person name="Li F."/>
        </authorList>
    </citation>
    <scope>NUCLEOTIDE SEQUENCE [LARGE SCALE GENOMIC DNA]</scope>
    <source>
        <strain evidence="10 11">11W25H-1</strain>
    </source>
</reference>
<evidence type="ECO:0000256" key="7">
    <source>
        <dbReference type="ARBA" id="ARBA00023014"/>
    </source>
</evidence>
<dbReference type="InterPro" id="IPR015424">
    <property type="entry name" value="PyrdxlP-dep_Trfase"/>
</dbReference>
<dbReference type="InterPro" id="IPR015422">
    <property type="entry name" value="PyrdxlP-dep_Trfase_small"/>
</dbReference>
<dbReference type="GO" id="GO:0051536">
    <property type="term" value="F:iron-sulfur cluster binding"/>
    <property type="evidence" value="ECO:0007669"/>
    <property type="project" value="UniProtKB-KW"/>
</dbReference>
<dbReference type="InterPro" id="IPR016454">
    <property type="entry name" value="Cysteine_dSase"/>
</dbReference>
<feature type="domain" description="Aminotransferase class V" evidence="9">
    <location>
        <begin position="3"/>
        <end position="388"/>
    </location>
</feature>
<keyword evidence="5" id="KW-0663">Pyridoxal phosphate</keyword>
<sequence length="412" mass="42773">MAIYLDHSATTPMREEAAEAWLATSRAIGNSSSIHSHGQSARQALEEARETVARTLGVDAIEVLFVSGGTEAINLAIKGLYWSRNADGGRPVVVASRGEHHATLDTIEWLAEHEGAEAAWVRLSDDGSIDVDDLARVLRAHAGRVALVTVLAANNEVGTVESLEPIARLTTVAGVPLHIDAVAAYGHVRLDLGALRSSAGATGAMGPVALSVSAHKIGGPQGIGALALDRSTTIEPLLHGGGQQRRLRSGTQDVASAVAFARAAEVTVKEMAGEDARISSLRESLVRGVLDAVPDAVLNGVSLSADDEHGPVRLPGNAHFSFPGCQGDSILFLLDMAGISVSTGSACQAGVPEPSHVLLAMGRSEEVARSALRVTLGHTTTQDDVDAFLAAIPGVIRSARKAGLSERDVAVR</sequence>
<dbReference type="RefSeq" id="WP_128494652.1">
    <property type="nucleotide sequence ID" value="NZ_RZNB01000002.1"/>
</dbReference>
<proteinExistence type="inferred from homology"/>
<dbReference type="Pfam" id="PF00266">
    <property type="entry name" value="Aminotran_5"/>
    <property type="match status" value="1"/>
</dbReference>
<dbReference type="GO" id="GO:0046872">
    <property type="term" value="F:metal ion binding"/>
    <property type="evidence" value="ECO:0007669"/>
    <property type="project" value="UniProtKB-KW"/>
</dbReference>
<evidence type="ECO:0000313" key="10">
    <source>
        <dbReference type="EMBL" id="RWZ51939.1"/>
    </source>
</evidence>
<dbReference type="Gene3D" id="1.10.260.50">
    <property type="match status" value="1"/>
</dbReference>
<dbReference type="Gene3D" id="3.90.1150.10">
    <property type="entry name" value="Aspartate Aminotransferase, domain 1"/>
    <property type="match status" value="1"/>
</dbReference>
<accession>A0A444PVP9</accession>
<comment type="caution">
    <text evidence="10">The sequence shown here is derived from an EMBL/GenBank/DDBJ whole genome shotgun (WGS) entry which is preliminary data.</text>
</comment>
<evidence type="ECO:0000256" key="4">
    <source>
        <dbReference type="ARBA" id="ARBA00022723"/>
    </source>
</evidence>
<organism evidence="10 11">
    <name type="scientific">Labedella phragmitis</name>
    <dbReference type="NCBI Taxonomy" id="2498849"/>
    <lineage>
        <taxon>Bacteria</taxon>
        <taxon>Bacillati</taxon>
        <taxon>Actinomycetota</taxon>
        <taxon>Actinomycetes</taxon>
        <taxon>Micrococcales</taxon>
        <taxon>Microbacteriaceae</taxon>
        <taxon>Labedella</taxon>
    </lineage>
</organism>
<comment type="catalytic activity">
    <reaction evidence="8">
        <text>(sulfur carrier)-H + L-cysteine = (sulfur carrier)-SH + L-alanine</text>
        <dbReference type="Rhea" id="RHEA:43892"/>
        <dbReference type="Rhea" id="RHEA-COMP:14737"/>
        <dbReference type="Rhea" id="RHEA-COMP:14739"/>
        <dbReference type="ChEBI" id="CHEBI:29917"/>
        <dbReference type="ChEBI" id="CHEBI:35235"/>
        <dbReference type="ChEBI" id="CHEBI:57972"/>
        <dbReference type="ChEBI" id="CHEBI:64428"/>
        <dbReference type="EC" id="2.8.1.7"/>
    </reaction>
</comment>
<gene>
    <name evidence="10" type="ORF">ELQ90_07640</name>
</gene>
<protein>
    <submittedName>
        <fullName evidence="10">Cysteine desulfurase</fullName>
    </submittedName>
</protein>
<dbReference type="Proteomes" id="UP000288547">
    <property type="component" value="Unassembled WGS sequence"/>
</dbReference>
<evidence type="ECO:0000256" key="2">
    <source>
        <dbReference type="ARBA" id="ARBA00006490"/>
    </source>
</evidence>
<keyword evidence="6" id="KW-0408">Iron</keyword>
<evidence type="ECO:0000256" key="3">
    <source>
        <dbReference type="ARBA" id="ARBA00022679"/>
    </source>
</evidence>
<dbReference type="InterPro" id="IPR000192">
    <property type="entry name" value="Aminotrans_V_dom"/>
</dbReference>
<dbReference type="PANTHER" id="PTHR11601">
    <property type="entry name" value="CYSTEINE DESULFURYLASE FAMILY MEMBER"/>
    <property type="match status" value="1"/>
</dbReference>
<comment type="cofactor">
    <cofactor evidence="1">
        <name>pyridoxal 5'-phosphate</name>
        <dbReference type="ChEBI" id="CHEBI:597326"/>
    </cofactor>
</comment>
<comment type="similarity">
    <text evidence="2">Belongs to the class-V pyridoxal-phosphate-dependent aminotransferase family. NifS/IscS subfamily.</text>
</comment>
<dbReference type="Gene3D" id="3.40.640.10">
    <property type="entry name" value="Type I PLP-dependent aspartate aminotransferase-like (Major domain)"/>
    <property type="match status" value="1"/>
</dbReference>
<evidence type="ECO:0000259" key="9">
    <source>
        <dbReference type="Pfam" id="PF00266"/>
    </source>
</evidence>
<dbReference type="SUPFAM" id="SSF53383">
    <property type="entry name" value="PLP-dependent transferases"/>
    <property type="match status" value="1"/>
</dbReference>